<keyword evidence="1" id="KW-0472">Membrane</keyword>
<dbReference type="Pfam" id="PF19942">
    <property type="entry name" value="DUF6404"/>
    <property type="match status" value="1"/>
</dbReference>
<dbReference type="EMBL" id="JTKH01000024">
    <property type="protein sequence ID" value="KII76388.1"/>
    <property type="molecule type" value="Genomic_DNA"/>
</dbReference>
<dbReference type="InterPro" id="IPR045644">
    <property type="entry name" value="DUF6404"/>
</dbReference>
<evidence type="ECO:0000313" key="2">
    <source>
        <dbReference type="EMBL" id="KII76388.1"/>
    </source>
</evidence>
<feature type="transmembrane region" description="Helical" evidence="1">
    <location>
        <begin position="81"/>
        <end position="102"/>
    </location>
</feature>
<sequence>MDYETKLKLAHQELSHKGVWPSNFNPPMAKLLRSIGLRFPPPYYQTFLNNCFISMMIFAPIWGLISWFMTWRAEGKPVLEAVYMALIGGLLFGLCMAIFYFIRRKQLKLTDWRSLGQ</sequence>
<keyword evidence="1" id="KW-0812">Transmembrane</keyword>
<protein>
    <submittedName>
        <fullName evidence="2">Uncharacterized protein</fullName>
    </submittedName>
</protein>
<organism evidence="2 3">
    <name type="scientific">Vibrio renipiscarius</name>
    <dbReference type="NCBI Taxonomy" id="1461322"/>
    <lineage>
        <taxon>Bacteria</taxon>
        <taxon>Pseudomonadati</taxon>
        <taxon>Pseudomonadota</taxon>
        <taxon>Gammaproteobacteria</taxon>
        <taxon>Vibrionales</taxon>
        <taxon>Vibrionaceae</taxon>
        <taxon>Vibrio</taxon>
    </lineage>
</organism>
<name>A0A0C2K344_9VIBR</name>
<comment type="caution">
    <text evidence="2">The sequence shown here is derived from an EMBL/GenBank/DDBJ whole genome shotgun (WGS) entry which is preliminary data.</text>
</comment>
<dbReference type="Proteomes" id="UP000031672">
    <property type="component" value="Unassembled WGS sequence"/>
</dbReference>
<dbReference type="RefSeq" id="WP_040992327.1">
    <property type="nucleotide sequence ID" value="NZ_JBFRUC010000007.1"/>
</dbReference>
<dbReference type="AlphaFoldDB" id="A0A0C2K344"/>
<evidence type="ECO:0000256" key="1">
    <source>
        <dbReference type="SAM" id="Phobius"/>
    </source>
</evidence>
<proteinExistence type="predicted"/>
<evidence type="ECO:0000313" key="3">
    <source>
        <dbReference type="Proteomes" id="UP000031672"/>
    </source>
</evidence>
<keyword evidence="1" id="KW-1133">Transmembrane helix</keyword>
<keyword evidence="3" id="KW-1185">Reference proteome</keyword>
<reference evidence="2 3" key="1">
    <citation type="submission" date="2014-11" db="EMBL/GenBank/DDBJ databases">
        <title>Draft Genome Sequence of Vibrio piscirenalis strains CECT 8603T and CECT 8604, two marine Gammaproteobacterium isolated from cultured gilthead sea bream (Sparus aurata).</title>
        <authorList>
            <person name="Arahal D.R."/>
            <person name="Rodrigo-Torres L."/>
            <person name="Lucena T."/>
            <person name="Pujalte M.J."/>
        </authorList>
    </citation>
    <scope>NUCLEOTIDE SEQUENCE [LARGE SCALE GENOMIC DNA]</scope>
    <source>
        <strain evidence="2 3">DCR 1-4-2</strain>
    </source>
</reference>
<accession>A0A0C2K344</accession>
<dbReference type="STRING" id="1461322.OJ16_16475"/>
<dbReference type="OrthoDB" id="7870117at2"/>
<accession>A0A0C2NPC3</accession>
<gene>
    <name evidence="2" type="ORF">OJ16_16475</name>
</gene>
<feature type="transmembrane region" description="Helical" evidence="1">
    <location>
        <begin position="47"/>
        <end position="69"/>
    </location>
</feature>